<gene>
    <name evidence="1" type="ORF">V5N11_025980</name>
</gene>
<dbReference type="Proteomes" id="UP001558713">
    <property type="component" value="Unassembled WGS sequence"/>
</dbReference>
<name>A0ABD0ZHV2_CARAN</name>
<evidence type="ECO:0000313" key="1">
    <source>
        <dbReference type="EMBL" id="KAL1194257.1"/>
    </source>
</evidence>
<dbReference type="Gene3D" id="3.60.10.10">
    <property type="entry name" value="Endonuclease/exonuclease/phosphatase"/>
    <property type="match status" value="1"/>
</dbReference>
<evidence type="ECO:0000313" key="2">
    <source>
        <dbReference type="Proteomes" id="UP001558713"/>
    </source>
</evidence>
<reference evidence="1 2" key="1">
    <citation type="submission" date="2024-04" db="EMBL/GenBank/DDBJ databases">
        <title>Genome assembly C_amara_ONT_v2.</title>
        <authorList>
            <person name="Yant L."/>
            <person name="Moore C."/>
            <person name="Slenker M."/>
        </authorList>
    </citation>
    <scope>NUCLEOTIDE SEQUENCE [LARGE SCALE GENOMIC DNA]</scope>
    <source>
        <tissue evidence="1">Leaf</tissue>
    </source>
</reference>
<dbReference type="InterPro" id="IPR036691">
    <property type="entry name" value="Endo/exonu/phosph_ase_sf"/>
</dbReference>
<accession>A0ABD0ZHV2</accession>
<sequence>MICCKVNIPHIRNELIFSFIYASNCKYERIDLWNDLISLAGNPEIIGKPCALLRDFNQTLNPSEDSSSGTRIPRGMSDFRNCISTIGLFDLSYRSLV</sequence>
<dbReference type="AlphaFoldDB" id="A0ABD0ZHV2"/>
<keyword evidence="2" id="KW-1185">Reference proteome</keyword>
<comment type="caution">
    <text evidence="1">The sequence shown here is derived from an EMBL/GenBank/DDBJ whole genome shotgun (WGS) entry which is preliminary data.</text>
</comment>
<protein>
    <submittedName>
        <fullName evidence="1">Uncharacterized protein</fullName>
    </submittedName>
</protein>
<organism evidence="1 2">
    <name type="scientific">Cardamine amara subsp. amara</name>
    <dbReference type="NCBI Taxonomy" id="228776"/>
    <lineage>
        <taxon>Eukaryota</taxon>
        <taxon>Viridiplantae</taxon>
        <taxon>Streptophyta</taxon>
        <taxon>Embryophyta</taxon>
        <taxon>Tracheophyta</taxon>
        <taxon>Spermatophyta</taxon>
        <taxon>Magnoliopsida</taxon>
        <taxon>eudicotyledons</taxon>
        <taxon>Gunneridae</taxon>
        <taxon>Pentapetalae</taxon>
        <taxon>rosids</taxon>
        <taxon>malvids</taxon>
        <taxon>Brassicales</taxon>
        <taxon>Brassicaceae</taxon>
        <taxon>Cardamineae</taxon>
        <taxon>Cardamine</taxon>
    </lineage>
</organism>
<proteinExistence type="predicted"/>
<dbReference type="EMBL" id="JBANAX010000757">
    <property type="protein sequence ID" value="KAL1194257.1"/>
    <property type="molecule type" value="Genomic_DNA"/>
</dbReference>